<sequence>MKLKALVILLLGITITNYAVAAEKPTASHKSVINYYMDSYMNSDYKKLKAVLSEDAVFTSNRDIRVIKHKASEVLSQLKKNEGVIQRNCNISSTIVSESDALVIARVDINYELFDGAQQNFVVIEKNNDGDWKITNVYKVFLSGESEVKKLVSTSR</sequence>
<name>A0A366KVN0_9SPHI</name>
<dbReference type="InterPro" id="IPR032710">
    <property type="entry name" value="NTF2-like_dom_sf"/>
</dbReference>
<dbReference type="SUPFAM" id="SSF54427">
    <property type="entry name" value="NTF2-like"/>
    <property type="match status" value="1"/>
</dbReference>
<evidence type="ECO:0000256" key="1">
    <source>
        <dbReference type="SAM" id="SignalP"/>
    </source>
</evidence>
<evidence type="ECO:0000313" key="3">
    <source>
        <dbReference type="Proteomes" id="UP000252081"/>
    </source>
</evidence>
<dbReference type="OrthoDB" id="792876at2"/>
<dbReference type="EMBL" id="QNQU01000015">
    <property type="protein sequence ID" value="RBQ04912.1"/>
    <property type="molecule type" value="Genomic_DNA"/>
</dbReference>
<comment type="caution">
    <text evidence="2">The sequence shown here is derived from an EMBL/GenBank/DDBJ whole genome shotgun (WGS) entry which is preliminary data.</text>
</comment>
<proteinExistence type="predicted"/>
<keyword evidence="3" id="KW-1185">Reference proteome</keyword>
<organism evidence="2 3">
    <name type="scientific">Pedobacter miscanthi</name>
    <dbReference type="NCBI Taxonomy" id="2259170"/>
    <lineage>
        <taxon>Bacteria</taxon>
        <taxon>Pseudomonadati</taxon>
        <taxon>Bacteroidota</taxon>
        <taxon>Sphingobacteriia</taxon>
        <taxon>Sphingobacteriales</taxon>
        <taxon>Sphingobacteriaceae</taxon>
        <taxon>Pedobacter</taxon>
    </lineage>
</organism>
<dbReference type="RefSeq" id="WP_113950128.1">
    <property type="nucleotide sequence ID" value="NZ_QNQU01000015.1"/>
</dbReference>
<dbReference type="Gene3D" id="3.10.450.50">
    <property type="match status" value="1"/>
</dbReference>
<evidence type="ECO:0000313" key="2">
    <source>
        <dbReference type="EMBL" id="RBQ04912.1"/>
    </source>
</evidence>
<evidence type="ECO:0008006" key="4">
    <source>
        <dbReference type="Google" id="ProtNLM"/>
    </source>
</evidence>
<protein>
    <recommendedName>
        <fullName evidence="4">Nuclear transport factor 2 family protein</fullName>
    </recommendedName>
</protein>
<gene>
    <name evidence="2" type="ORF">DRW42_17505</name>
</gene>
<dbReference type="AlphaFoldDB" id="A0A366KVN0"/>
<feature type="signal peptide" evidence="1">
    <location>
        <begin position="1"/>
        <end position="21"/>
    </location>
</feature>
<keyword evidence="1" id="KW-0732">Signal</keyword>
<accession>A0A366KVN0</accession>
<reference evidence="2 3" key="1">
    <citation type="submission" date="2018-07" db="EMBL/GenBank/DDBJ databases">
        <title>A draft genome of a endophytic bacteria, a new species of Pedobacter.</title>
        <authorList>
            <person name="Zhang Z.D."/>
            <person name="Chen Z.J."/>
        </authorList>
    </citation>
    <scope>NUCLEOTIDE SEQUENCE [LARGE SCALE GENOMIC DNA]</scope>
    <source>
        <strain evidence="2 3">RS10</strain>
    </source>
</reference>
<feature type="chain" id="PRO_5016669851" description="Nuclear transport factor 2 family protein" evidence="1">
    <location>
        <begin position="22"/>
        <end position="156"/>
    </location>
</feature>
<dbReference type="Proteomes" id="UP000252081">
    <property type="component" value="Unassembled WGS sequence"/>
</dbReference>